<evidence type="ECO:0000313" key="1">
    <source>
        <dbReference type="EMBL" id="MBP2450170.1"/>
    </source>
</evidence>
<protein>
    <submittedName>
        <fullName evidence="1">Uncharacterized protein</fullName>
    </submittedName>
</protein>
<reference evidence="1 2" key="1">
    <citation type="submission" date="2021-03" db="EMBL/GenBank/DDBJ databases">
        <title>Sequencing the genomes of 1000 actinobacteria strains.</title>
        <authorList>
            <person name="Klenk H.-P."/>
        </authorList>
    </citation>
    <scope>NUCLEOTIDE SEQUENCE [LARGE SCALE GENOMIC DNA]</scope>
    <source>
        <strain evidence="1 2">DSM 46713</strain>
    </source>
</reference>
<proteinExistence type="predicted"/>
<sequence length="46" mass="4824">MNQPRLPTSWSTTAVTMFAGAVEEAPTIAVPAGRCFLAPAGVSDRF</sequence>
<dbReference type="Proteomes" id="UP000694460">
    <property type="component" value="Unassembled WGS sequence"/>
</dbReference>
<dbReference type="EMBL" id="JAGIOP010000001">
    <property type="protein sequence ID" value="MBP2450170.1"/>
    <property type="molecule type" value="Genomic_DNA"/>
</dbReference>
<keyword evidence="2" id="KW-1185">Reference proteome</keyword>
<evidence type="ECO:0000313" key="2">
    <source>
        <dbReference type="Proteomes" id="UP000694460"/>
    </source>
</evidence>
<comment type="caution">
    <text evidence="1">The sequence shown here is derived from an EMBL/GenBank/DDBJ whole genome shotgun (WGS) entry which is preliminary data.</text>
</comment>
<accession>A0ABS4ZL01</accession>
<organism evidence="1 2">
    <name type="scientific">Mycolicibacterium lutetiense</name>
    <dbReference type="NCBI Taxonomy" id="1641992"/>
    <lineage>
        <taxon>Bacteria</taxon>
        <taxon>Bacillati</taxon>
        <taxon>Actinomycetota</taxon>
        <taxon>Actinomycetes</taxon>
        <taxon>Mycobacteriales</taxon>
        <taxon>Mycobacteriaceae</taxon>
        <taxon>Mycolicibacterium</taxon>
    </lineage>
</organism>
<gene>
    <name evidence="1" type="ORF">JOF57_000055</name>
</gene>
<name>A0ABS4ZL01_9MYCO</name>